<dbReference type="SUPFAM" id="SSF53335">
    <property type="entry name" value="S-adenosyl-L-methionine-dependent methyltransferases"/>
    <property type="match status" value="1"/>
</dbReference>
<dbReference type="GO" id="GO:0032259">
    <property type="term" value="P:methylation"/>
    <property type="evidence" value="ECO:0007669"/>
    <property type="project" value="UniProtKB-KW"/>
</dbReference>
<protein>
    <submittedName>
        <fullName evidence="2">SAM-dependent methyltransferase</fullName>
    </submittedName>
</protein>
<gene>
    <name evidence="2" type="ORF">FHW12_002616</name>
</gene>
<dbReference type="PANTHER" id="PTHR43861">
    <property type="entry name" value="TRANS-ACONITATE 2-METHYLTRANSFERASE-RELATED"/>
    <property type="match status" value="1"/>
</dbReference>
<name>A0A839F0B8_9GAMM</name>
<dbReference type="AlphaFoldDB" id="A0A839F0B8"/>
<evidence type="ECO:0000313" key="3">
    <source>
        <dbReference type="Proteomes" id="UP000550401"/>
    </source>
</evidence>
<dbReference type="CDD" id="cd02440">
    <property type="entry name" value="AdoMet_MTases"/>
    <property type="match status" value="1"/>
</dbReference>
<proteinExistence type="predicted"/>
<dbReference type="RefSeq" id="WP_182531443.1">
    <property type="nucleotide sequence ID" value="NZ_JACGXL010000004.1"/>
</dbReference>
<keyword evidence="3" id="KW-1185">Reference proteome</keyword>
<dbReference type="Gene3D" id="3.40.50.150">
    <property type="entry name" value="Vaccinia Virus protein VP39"/>
    <property type="match status" value="1"/>
</dbReference>
<dbReference type="Pfam" id="PF08241">
    <property type="entry name" value="Methyltransf_11"/>
    <property type="match status" value="1"/>
</dbReference>
<sequence>MHSLDERRRKASTMVAILGEALGPRLARADALNLGCSTGIIDEYIAPHVRTMTGVDIDEPAIALATSRVAAPNLRFQLGDAMDLASADETFDVVICSQVYEHVPDARRMMAEIRRVLRPGGVCYFAATNRWAIIEKHHRLPFLSWLPARAADRYIRWARKGDAYYERHLGYGPLLDLVSAFRREDYTGKVLSNPERYGAGYLFPTRFAHFAARSMYGLLRRMFPGYIWLLWKET</sequence>
<dbReference type="EMBL" id="JACGXL010000004">
    <property type="protein sequence ID" value="MBA8888383.1"/>
    <property type="molecule type" value="Genomic_DNA"/>
</dbReference>
<dbReference type="InterPro" id="IPR029063">
    <property type="entry name" value="SAM-dependent_MTases_sf"/>
</dbReference>
<dbReference type="PANTHER" id="PTHR43861:SF1">
    <property type="entry name" value="TRANS-ACONITATE 2-METHYLTRANSFERASE"/>
    <property type="match status" value="1"/>
</dbReference>
<keyword evidence="2" id="KW-0808">Transferase</keyword>
<dbReference type="InterPro" id="IPR013216">
    <property type="entry name" value="Methyltransf_11"/>
</dbReference>
<dbReference type="Proteomes" id="UP000550401">
    <property type="component" value="Unassembled WGS sequence"/>
</dbReference>
<reference evidence="2 3" key="1">
    <citation type="submission" date="2020-07" db="EMBL/GenBank/DDBJ databases">
        <title>Genomic Encyclopedia of Type Strains, Phase IV (KMG-V): Genome sequencing to study the core and pangenomes of soil and plant-associated prokaryotes.</title>
        <authorList>
            <person name="Whitman W."/>
        </authorList>
    </citation>
    <scope>NUCLEOTIDE SEQUENCE [LARGE SCALE GENOMIC DNA]</scope>
    <source>
        <strain evidence="2 3">RH2WT43</strain>
    </source>
</reference>
<accession>A0A839F0B8</accession>
<dbReference type="GO" id="GO:0008757">
    <property type="term" value="F:S-adenosylmethionine-dependent methyltransferase activity"/>
    <property type="evidence" value="ECO:0007669"/>
    <property type="project" value="InterPro"/>
</dbReference>
<keyword evidence="2" id="KW-0489">Methyltransferase</keyword>
<comment type="caution">
    <text evidence="2">The sequence shown here is derived from an EMBL/GenBank/DDBJ whole genome shotgun (WGS) entry which is preliminary data.</text>
</comment>
<evidence type="ECO:0000313" key="2">
    <source>
        <dbReference type="EMBL" id="MBA8888383.1"/>
    </source>
</evidence>
<organism evidence="2 3">
    <name type="scientific">Dokdonella fugitiva</name>
    <dbReference type="NCBI Taxonomy" id="328517"/>
    <lineage>
        <taxon>Bacteria</taxon>
        <taxon>Pseudomonadati</taxon>
        <taxon>Pseudomonadota</taxon>
        <taxon>Gammaproteobacteria</taxon>
        <taxon>Lysobacterales</taxon>
        <taxon>Rhodanobacteraceae</taxon>
        <taxon>Dokdonella</taxon>
    </lineage>
</organism>
<feature type="domain" description="Methyltransferase type 11" evidence="1">
    <location>
        <begin position="32"/>
        <end position="125"/>
    </location>
</feature>
<evidence type="ECO:0000259" key="1">
    <source>
        <dbReference type="Pfam" id="PF08241"/>
    </source>
</evidence>